<accession>A0AAD7R906</accession>
<evidence type="ECO:0000256" key="1">
    <source>
        <dbReference type="SAM" id="MobiDB-lite"/>
    </source>
</evidence>
<gene>
    <name evidence="2" type="ORF">AAFF_G00298380</name>
</gene>
<dbReference type="EMBL" id="JAINUG010000422">
    <property type="protein sequence ID" value="KAJ8371965.1"/>
    <property type="molecule type" value="Genomic_DNA"/>
</dbReference>
<comment type="caution">
    <text evidence="2">The sequence shown here is derived from an EMBL/GenBank/DDBJ whole genome shotgun (WGS) entry which is preliminary data.</text>
</comment>
<evidence type="ECO:0000313" key="3">
    <source>
        <dbReference type="Proteomes" id="UP001221898"/>
    </source>
</evidence>
<name>A0AAD7R906_9TELE</name>
<reference evidence="2" key="1">
    <citation type="journal article" date="2023" name="Science">
        <title>Genome structures resolve the early diversification of teleost fishes.</title>
        <authorList>
            <person name="Parey E."/>
            <person name="Louis A."/>
            <person name="Montfort J."/>
            <person name="Bouchez O."/>
            <person name="Roques C."/>
            <person name="Iampietro C."/>
            <person name="Lluch J."/>
            <person name="Castinel A."/>
            <person name="Donnadieu C."/>
            <person name="Desvignes T."/>
            <person name="Floi Bucao C."/>
            <person name="Jouanno E."/>
            <person name="Wen M."/>
            <person name="Mejri S."/>
            <person name="Dirks R."/>
            <person name="Jansen H."/>
            <person name="Henkel C."/>
            <person name="Chen W.J."/>
            <person name="Zahm M."/>
            <person name="Cabau C."/>
            <person name="Klopp C."/>
            <person name="Thompson A.W."/>
            <person name="Robinson-Rechavi M."/>
            <person name="Braasch I."/>
            <person name="Lecointre G."/>
            <person name="Bobe J."/>
            <person name="Postlethwait J.H."/>
            <person name="Berthelot C."/>
            <person name="Roest Crollius H."/>
            <person name="Guiguen Y."/>
        </authorList>
    </citation>
    <scope>NUCLEOTIDE SEQUENCE</scope>
    <source>
        <strain evidence="2">NC1722</strain>
    </source>
</reference>
<feature type="compositionally biased region" description="Polar residues" evidence="1">
    <location>
        <begin position="25"/>
        <end position="37"/>
    </location>
</feature>
<feature type="region of interest" description="Disordered" evidence="1">
    <location>
        <begin position="1"/>
        <end position="37"/>
    </location>
</feature>
<dbReference type="Proteomes" id="UP001221898">
    <property type="component" value="Unassembled WGS sequence"/>
</dbReference>
<proteinExistence type="predicted"/>
<dbReference type="AlphaFoldDB" id="A0AAD7R906"/>
<protein>
    <submittedName>
        <fullName evidence="2">Uncharacterized protein</fullName>
    </submittedName>
</protein>
<organism evidence="2 3">
    <name type="scientific">Aldrovandia affinis</name>
    <dbReference type="NCBI Taxonomy" id="143900"/>
    <lineage>
        <taxon>Eukaryota</taxon>
        <taxon>Metazoa</taxon>
        <taxon>Chordata</taxon>
        <taxon>Craniata</taxon>
        <taxon>Vertebrata</taxon>
        <taxon>Euteleostomi</taxon>
        <taxon>Actinopterygii</taxon>
        <taxon>Neopterygii</taxon>
        <taxon>Teleostei</taxon>
        <taxon>Notacanthiformes</taxon>
        <taxon>Halosauridae</taxon>
        <taxon>Aldrovandia</taxon>
    </lineage>
</organism>
<keyword evidence="3" id="KW-1185">Reference proteome</keyword>
<sequence length="174" mass="18215">MYTALKPQDDDMAALGDGSGEFLQRRNTSQDSQQTSSLALLAATCSRIDTPYDSDGSDQQPPHQALELGQAQLTHTANGWQIIPVSMPSNPGGDEAGRGRQLAQPQQYVVASGPALSGQQVLTMSGVMPGVQYQVIPQFQMLDGQQVQLAQSDPGAMTGQIQLLSSAVGAAASS</sequence>
<feature type="region of interest" description="Disordered" evidence="1">
    <location>
        <begin position="85"/>
        <end position="104"/>
    </location>
</feature>
<evidence type="ECO:0000313" key="2">
    <source>
        <dbReference type="EMBL" id="KAJ8371965.1"/>
    </source>
</evidence>